<dbReference type="EMBL" id="LJJC01000004">
    <property type="protein sequence ID" value="KQL55218.1"/>
    <property type="molecule type" value="Genomic_DNA"/>
</dbReference>
<comment type="caution">
    <text evidence="2">The sequence shown here is derived from an EMBL/GenBank/DDBJ whole genome shotgun (WGS) entry which is preliminary data.</text>
</comment>
<feature type="domain" description="Core" evidence="1">
    <location>
        <begin position="1"/>
        <end position="101"/>
    </location>
</feature>
<protein>
    <submittedName>
        <fullName evidence="2">Heme biosynthesis protein HemY</fullName>
    </submittedName>
</protein>
<organism evidence="2 3">
    <name type="scientific">Heyndrickxia shackletonii</name>
    <dbReference type="NCBI Taxonomy" id="157838"/>
    <lineage>
        <taxon>Bacteria</taxon>
        <taxon>Bacillati</taxon>
        <taxon>Bacillota</taxon>
        <taxon>Bacilli</taxon>
        <taxon>Bacillales</taxon>
        <taxon>Bacillaceae</taxon>
        <taxon>Heyndrickxia</taxon>
    </lineage>
</organism>
<dbReference type="SUPFAM" id="SSF89360">
    <property type="entry name" value="HesB-like domain"/>
    <property type="match status" value="1"/>
</dbReference>
<accession>A0A0Q3X099</accession>
<evidence type="ECO:0000259" key="1">
    <source>
        <dbReference type="Pfam" id="PF01521"/>
    </source>
</evidence>
<sequence length="106" mass="12176">MEITITDEAVVKIKEKTEGKKGYLKLKYNTDGCGCAVNGVIELWFVSEIEDGDIAIETNEWSVYIEKAKTVYFDEKMKIHFSKDVNSFQLISPQQILNGFMNFVIR</sequence>
<proteinExistence type="predicted"/>
<evidence type="ECO:0000313" key="2">
    <source>
        <dbReference type="EMBL" id="KQL55218.1"/>
    </source>
</evidence>
<dbReference type="AlphaFoldDB" id="A0A0Q3X099"/>
<dbReference type="InterPro" id="IPR035903">
    <property type="entry name" value="HesB-like_dom_sf"/>
</dbReference>
<keyword evidence="3" id="KW-1185">Reference proteome</keyword>
<reference evidence="2 3" key="1">
    <citation type="submission" date="2015-09" db="EMBL/GenBank/DDBJ databases">
        <title>Genome sequencing project for genomic taxonomy and phylogenomics of Bacillus-like bacteria.</title>
        <authorList>
            <person name="Liu B."/>
            <person name="Wang J."/>
            <person name="Zhu Y."/>
            <person name="Liu G."/>
            <person name="Chen Q."/>
            <person name="Chen Z."/>
            <person name="Lan J."/>
            <person name="Che J."/>
            <person name="Ge C."/>
            <person name="Shi H."/>
            <person name="Pan Z."/>
            <person name="Liu X."/>
        </authorList>
    </citation>
    <scope>NUCLEOTIDE SEQUENCE [LARGE SCALE GENOMIC DNA]</scope>
    <source>
        <strain evidence="2 3">LMG 18435</strain>
    </source>
</reference>
<dbReference type="RefSeq" id="WP_055741016.1">
    <property type="nucleotide sequence ID" value="NZ_JAAIWL010000005.1"/>
</dbReference>
<dbReference type="Proteomes" id="UP000051888">
    <property type="component" value="Unassembled WGS sequence"/>
</dbReference>
<dbReference type="Gene3D" id="2.60.300.12">
    <property type="entry name" value="HesB-like domain"/>
    <property type="match status" value="1"/>
</dbReference>
<dbReference type="PATRIC" id="fig|157838.3.peg.3997"/>
<evidence type="ECO:0000313" key="3">
    <source>
        <dbReference type="Proteomes" id="UP000051888"/>
    </source>
</evidence>
<dbReference type="OrthoDB" id="2361087at2"/>
<gene>
    <name evidence="2" type="ORF">AN964_18020</name>
</gene>
<dbReference type="Pfam" id="PF01521">
    <property type="entry name" value="Fe-S_biosyn"/>
    <property type="match status" value="1"/>
</dbReference>
<dbReference type="InterPro" id="IPR000361">
    <property type="entry name" value="ATAP_core_dom"/>
</dbReference>
<dbReference type="STRING" id="157838.AN964_18020"/>
<name>A0A0Q3X099_9BACI</name>